<feature type="compositionally biased region" description="Basic and acidic residues" evidence="1">
    <location>
        <begin position="104"/>
        <end position="114"/>
    </location>
</feature>
<keyword evidence="3" id="KW-1185">Reference proteome</keyword>
<feature type="compositionally biased region" description="Polar residues" evidence="1">
    <location>
        <begin position="94"/>
        <end position="103"/>
    </location>
</feature>
<feature type="region of interest" description="Disordered" evidence="1">
    <location>
        <begin position="85"/>
        <end position="114"/>
    </location>
</feature>
<accession>A0A445BG41</accession>
<sequence length="114" mass="12646">MVSDESFLVLVHYRWSIKKIRSGVKFTNKDPHSIFMRPTTSFNDFLNSIIQKFGLQCGTPASMNDVLPDDDDADDVELDIIVDDSGDDIAESNPVGTNGGSSFEQRHESCTTSK</sequence>
<evidence type="ECO:0000313" key="3">
    <source>
        <dbReference type="Proteomes" id="UP000289738"/>
    </source>
</evidence>
<dbReference type="Proteomes" id="UP000289738">
    <property type="component" value="Chromosome A09"/>
</dbReference>
<gene>
    <name evidence="2" type="ORF">Ahy_A09g042465</name>
</gene>
<evidence type="ECO:0000256" key="1">
    <source>
        <dbReference type="SAM" id="MobiDB-lite"/>
    </source>
</evidence>
<name>A0A445BG41_ARAHY</name>
<organism evidence="2 3">
    <name type="scientific">Arachis hypogaea</name>
    <name type="common">Peanut</name>
    <dbReference type="NCBI Taxonomy" id="3818"/>
    <lineage>
        <taxon>Eukaryota</taxon>
        <taxon>Viridiplantae</taxon>
        <taxon>Streptophyta</taxon>
        <taxon>Embryophyta</taxon>
        <taxon>Tracheophyta</taxon>
        <taxon>Spermatophyta</taxon>
        <taxon>Magnoliopsida</taxon>
        <taxon>eudicotyledons</taxon>
        <taxon>Gunneridae</taxon>
        <taxon>Pentapetalae</taxon>
        <taxon>rosids</taxon>
        <taxon>fabids</taxon>
        <taxon>Fabales</taxon>
        <taxon>Fabaceae</taxon>
        <taxon>Papilionoideae</taxon>
        <taxon>50 kb inversion clade</taxon>
        <taxon>dalbergioids sensu lato</taxon>
        <taxon>Dalbergieae</taxon>
        <taxon>Pterocarpus clade</taxon>
        <taxon>Arachis</taxon>
    </lineage>
</organism>
<evidence type="ECO:0000313" key="2">
    <source>
        <dbReference type="EMBL" id="RYR37591.1"/>
    </source>
</evidence>
<dbReference type="EMBL" id="SDMP01000009">
    <property type="protein sequence ID" value="RYR37591.1"/>
    <property type="molecule type" value="Genomic_DNA"/>
</dbReference>
<protein>
    <submittedName>
        <fullName evidence="2">Uncharacterized protein</fullName>
    </submittedName>
</protein>
<proteinExistence type="predicted"/>
<comment type="caution">
    <text evidence="2">The sequence shown here is derived from an EMBL/GenBank/DDBJ whole genome shotgun (WGS) entry which is preliminary data.</text>
</comment>
<dbReference type="AlphaFoldDB" id="A0A445BG41"/>
<reference evidence="2 3" key="1">
    <citation type="submission" date="2019-01" db="EMBL/GenBank/DDBJ databases">
        <title>Sequencing of cultivated peanut Arachis hypogaea provides insights into genome evolution and oil improvement.</title>
        <authorList>
            <person name="Chen X."/>
        </authorList>
    </citation>
    <scope>NUCLEOTIDE SEQUENCE [LARGE SCALE GENOMIC DNA]</scope>
    <source>
        <strain evidence="3">cv. Fuhuasheng</strain>
        <tissue evidence="2">Leaves</tissue>
    </source>
</reference>